<dbReference type="EMBL" id="JANIBM010000008">
    <property type="protein sequence ID" value="MCQ8181330.1"/>
    <property type="molecule type" value="Genomic_DNA"/>
</dbReference>
<evidence type="ECO:0000256" key="2">
    <source>
        <dbReference type="SAM" id="MobiDB-lite"/>
    </source>
</evidence>
<dbReference type="PANTHER" id="PTHR28524:SF3">
    <property type="entry name" value="SUCCINATE DEHYDROGENASE ASSEMBLY FACTOR 4, MITOCHONDRIAL"/>
    <property type="match status" value="1"/>
</dbReference>
<comment type="caution">
    <text evidence="3">The sequence shown here is derived from an EMBL/GenBank/DDBJ whole genome shotgun (WGS) entry which is preliminary data.</text>
</comment>
<dbReference type="RefSeq" id="WP_256610619.1">
    <property type="nucleotide sequence ID" value="NZ_JANIBM010000008.1"/>
</dbReference>
<organism evidence="3 4">
    <name type="scientific">Methylomonas aurea</name>
    <dbReference type="NCBI Taxonomy" id="2952224"/>
    <lineage>
        <taxon>Bacteria</taxon>
        <taxon>Pseudomonadati</taxon>
        <taxon>Pseudomonadota</taxon>
        <taxon>Gammaproteobacteria</taxon>
        <taxon>Methylococcales</taxon>
        <taxon>Methylococcaceae</taxon>
        <taxon>Methylomonas</taxon>
    </lineage>
</organism>
<keyword evidence="4" id="KW-1185">Reference proteome</keyword>
<name>A0ABT1UGK7_9GAMM</name>
<evidence type="ECO:0000313" key="3">
    <source>
        <dbReference type="EMBL" id="MCQ8181330.1"/>
    </source>
</evidence>
<accession>A0ABT1UGK7</accession>
<protein>
    <submittedName>
        <fullName evidence="3">DUF1674 domain-containing protein</fullName>
    </submittedName>
</protein>
<reference evidence="3 4" key="1">
    <citation type="submission" date="2022-07" db="EMBL/GenBank/DDBJ databases">
        <title>Methylomonas rivi sp. nov., Methylomonas rosea sp. nov., Methylomonas aureus sp. nov. and Methylomonas subterranea sp. nov., four novel methanotrophs isolated from a freshwater creek and the deep terrestrial subsurface.</title>
        <authorList>
            <person name="Abin C."/>
            <person name="Sankaranarayanan K."/>
            <person name="Garner C."/>
            <person name="Sindelar R."/>
            <person name="Kotary K."/>
            <person name="Garner R."/>
            <person name="Barclay S."/>
            <person name="Lawson P."/>
            <person name="Krumholz L."/>
        </authorList>
    </citation>
    <scope>NUCLEOTIDE SEQUENCE [LARGE SCALE GENOMIC DNA]</scope>
    <source>
        <strain evidence="3 4">SURF-1</strain>
    </source>
</reference>
<feature type="region of interest" description="Disordered" evidence="2">
    <location>
        <begin position="1"/>
        <end position="57"/>
    </location>
</feature>
<evidence type="ECO:0000313" key="4">
    <source>
        <dbReference type="Proteomes" id="UP001524569"/>
    </source>
</evidence>
<feature type="compositionally biased region" description="Low complexity" evidence="2">
    <location>
        <begin position="11"/>
        <end position="25"/>
    </location>
</feature>
<evidence type="ECO:0000256" key="1">
    <source>
        <dbReference type="ARBA" id="ARBA00005701"/>
    </source>
</evidence>
<proteinExistence type="inferred from homology"/>
<dbReference type="Pfam" id="PF07896">
    <property type="entry name" value="DUF1674"/>
    <property type="match status" value="1"/>
</dbReference>
<feature type="compositionally biased region" description="Polar residues" evidence="2">
    <location>
        <begin position="1"/>
        <end position="10"/>
    </location>
</feature>
<sequence length="57" mass="6185">MKISQANNAQVAVEEATESTPAAAEPAPPKPEEFNGPKGPEPTRFGDWERKGRCVDF</sequence>
<dbReference type="PANTHER" id="PTHR28524">
    <property type="entry name" value="SUCCINATE DEHYDROGENASE ASSEMBLY FACTOR 4, MITOCHONDRIAL"/>
    <property type="match status" value="1"/>
</dbReference>
<feature type="compositionally biased region" description="Basic and acidic residues" evidence="2">
    <location>
        <begin position="44"/>
        <end position="57"/>
    </location>
</feature>
<gene>
    <name evidence="3" type="ORF">NP603_09435</name>
</gene>
<dbReference type="InterPro" id="IPR012875">
    <property type="entry name" value="SDHF4"/>
</dbReference>
<dbReference type="Proteomes" id="UP001524569">
    <property type="component" value="Unassembled WGS sequence"/>
</dbReference>
<comment type="similarity">
    <text evidence="1">Belongs to the SDHAF4 family.</text>
</comment>